<dbReference type="EMBL" id="CAKXYY010000005">
    <property type="protein sequence ID" value="CAH2352137.1"/>
    <property type="molecule type" value="Genomic_DNA"/>
</dbReference>
<gene>
    <name evidence="7" type="ORF">CLIB1423_05S06458</name>
</gene>
<comment type="caution">
    <text evidence="7">The sequence shown here is derived from an EMBL/GenBank/DDBJ whole genome shotgun (WGS) entry which is preliminary data.</text>
</comment>
<accession>A0A9P0QMS7</accession>
<evidence type="ECO:0000256" key="1">
    <source>
        <dbReference type="ARBA" id="ARBA00022723"/>
    </source>
</evidence>
<dbReference type="SMART" id="SM00401">
    <property type="entry name" value="ZnF_GATA"/>
    <property type="match status" value="1"/>
</dbReference>
<dbReference type="GO" id="GO:0006355">
    <property type="term" value="P:regulation of DNA-templated transcription"/>
    <property type="evidence" value="ECO:0007669"/>
    <property type="project" value="InterPro"/>
</dbReference>
<keyword evidence="3" id="KW-0862">Zinc</keyword>
<dbReference type="AlphaFoldDB" id="A0A9P0QMS7"/>
<dbReference type="InterPro" id="IPR000679">
    <property type="entry name" value="Znf_GATA"/>
</dbReference>
<dbReference type="PROSITE" id="PS00344">
    <property type="entry name" value="GATA_ZN_FINGER_1"/>
    <property type="match status" value="1"/>
</dbReference>
<keyword evidence="2 4" id="KW-0863">Zinc-finger</keyword>
<reference evidence="7" key="1">
    <citation type="submission" date="2022-03" db="EMBL/GenBank/DDBJ databases">
        <authorList>
            <person name="Legras J.-L."/>
            <person name="Devillers H."/>
            <person name="Grondin C."/>
        </authorList>
    </citation>
    <scope>NUCLEOTIDE SEQUENCE</scope>
    <source>
        <strain evidence="7">CLIB 1423</strain>
    </source>
</reference>
<dbReference type="Proteomes" id="UP000837801">
    <property type="component" value="Unassembled WGS sequence"/>
</dbReference>
<evidence type="ECO:0000256" key="5">
    <source>
        <dbReference type="SAM" id="MobiDB-lite"/>
    </source>
</evidence>
<feature type="compositionally biased region" description="Polar residues" evidence="5">
    <location>
        <begin position="201"/>
        <end position="214"/>
    </location>
</feature>
<protein>
    <recommendedName>
        <fullName evidence="6">GATA-type domain-containing protein</fullName>
    </recommendedName>
</protein>
<evidence type="ECO:0000313" key="8">
    <source>
        <dbReference type="Proteomes" id="UP000837801"/>
    </source>
</evidence>
<evidence type="ECO:0000256" key="4">
    <source>
        <dbReference type="PROSITE-ProRule" id="PRU00094"/>
    </source>
</evidence>
<evidence type="ECO:0000256" key="3">
    <source>
        <dbReference type="ARBA" id="ARBA00022833"/>
    </source>
</evidence>
<dbReference type="SUPFAM" id="SSF57716">
    <property type="entry name" value="Glucocorticoid receptor-like (DNA-binding domain)"/>
    <property type="match status" value="1"/>
</dbReference>
<sequence>MLPSFSELTKELDEGSVVHQGYGYLRSPSMASFNHNRYSCGNLKTHENYDYCSSQPRVYEFPAMENHQLELLKESCGPDLKSQSSVSPSLSPYLANSVGDASAAREMCEFALREWKAITSKFGIEEENYLKMIKKHESSTTSAEDVKSFICGLSMDCLKDNFDRISDMMKTLQDLKLKWSKRSTILSKVDVNHKGHRRTHSSPANIQNNESGTSHKAKIHKIRKHKTSSSISFEQKHFGEDVYILDVDINPERVIASAEAVEGIQDPSISSSGGLNPELSITPKPLECNHCSCTSSPEWRRGPDGKRTLCNACGLFYSKLFKKFGKNTAVEIMYERKESGAKNDRSIS</sequence>
<feature type="domain" description="GATA-type" evidence="6">
    <location>
        <begin position="282"/>
        <end position="317"/>
    </location>
</feature>
<keyword evidence="8" id="KW-1185">Reference proteome</keyword>
<dbReference type="CDD" id="cd00202">
    <property type="entry name" value="ZnF_GATA"/>
    <property type="match status" value="1"/>
</dbReference>
<dbReference type="GO" id="GO:0008270">
    <property type="term" value="F:zinc ion binding"/>
    <property type="evidence" value="ECO:0007669"/>
    <property type="project" value="UniProtKB-KW"/>
</dbReference>
<dbReference type="GO" id="GO:0043565">
    <property type="term" value="F:sequence-specific DNA binding"/>
    <property type="evidence" value="ECO:0007669"/>
    <property type="project" value="InterPro"/>
</dbReference>
<evidence type="ECO:0000256" key="2">
    <source>
        <dbReference type="ARBA" id="ARBA00022771"/>
    </source>
</evidence>
<evidence type="ECO:0000259" key="6">
    <source>
        <dbReference type="PROSITE" id="PS50114"/>
    </source>
</evidence>
<dbReference type="Pfam" id="PF00320">
    <property type="entry name" value="GATA"/>
    <property type="match status" value="1"/>
</dbReference>
<feature type="region of interest" description="Disordered" evidence="5">
    <location>
        <begin position="192"/>
        <end position="220"/>
    </location>
</feature>
<dbReference type="InterPro" id="IPR051140">
    <property type="entry name" value="GATA_TF"/>
</dbReference>
<dbReference type="InterPro" id="IPR013088">
    <property type="entry name" value="Znf_NHR/GATA"/>
</dbReference>
<organism evidence="7 8">
    <name type="scientific">[Candida] railenensis</name>
    <dbReference type="NCBI Taxonomy" id="45579"/>
    <lineage>
        <taxon>Eukaryota</taxon>
        <taxon>Fungi</taxon>
        <taxon>Dikarya</taxon>
        <taxon>Ascomycota</taxon>
        <taxon>Saccharomycotina</taxon>
        <taxon>Pichiomycetes</taxon>
        <taxon>Debaryomycetaceae</taxon>
        <taxon>Kurtzmaniella</taxon>
    </lineage>
</organism>
<evidence type="ECO:0000313" key="7">
    <source>
        <dbReference type="EMBL" id="CAH2352137.1"/>
    </source>
</evidence>
<dbReference type="Gene3D" id="3.30.50.10">
    <property type="entry name" value="Erythroid Transcription Factor GATA-1, subunit A"/>
    <property type="match status" value="1"/>
</dbReference>
<proteinExistence type="predicted"/>
<dbReference type="PROSITE" id="PS50114">
    <property type="entry name" value="GATA_ZN_FINGER_2"/>
    <property type="match status" value="1"/>
</dbReference>
<dbReference type="PANTHER" id="PTHR45658">
    <property type="entry name" value="GATA TRANSCRIPTION FACTOR"/>
    <property type="match status" value="1"/>
</dbReference>
<dbReference type="OrthoDB" id="2162994at2759"/>
<keyword evidence="1" id="KW-0479">Metal-binding</keyword>
<name>A0A9P0QMS7_9ASCO</name>